<name>A0A915PJI1_9BILA</name>
<sequence length="91" mass="10121">MGLLHSDYVNSSKCVLFVFYRKYFTSSPLGNAENFEIYRLVVDMEPPDRLVVDMEPPDSCVSPFQVNSSVELIAGISLTADIYGSGSTDFK</sequence>
<accession>A0A915PJI1</accession>
<dbReference type="WBParaSite" id="sdigi.contig2.g266.t1">
    <property type="protein sequence ID" value="sdigi.contig2.g266.t1"/>
    <property type="gene ID" value="sdigi.contig2.g266"/>
</dbReference>
<organism evidence="1 2">
    <name type="scientific">Setaria digitata</name>
    <dbReference type="NCBI Taxonomy" id="48799"/>
    <lineage>
        <taxon>Eukaryota</taxon>
        <taxon>Metazoa</taxon>
        <taxon>Ecdysozoa</taxon>
        <taxon>Nematoda</taxon>
        <taxon>Chromadorea</taxon>
        <taxon>Rhabditida</taxon>
        <taxon>Spirurina</taxon>
        <taxon>Spiruromorpha</taxon>
        <taxon>Filarioidea</taxon>
        <taxon>Setariidae</taxon>
        <taxon>Setaria</taxon>
    </lineage>
</organism>
<dbReference type="AlphaFoldDB" id="A0A915PJI1"/>
<proteinExistence type="predicted"/>
<keyword evidence="1" id="KW-1185">Reference proteome</keyword>
<evidence type="ECO:0000313" key="2">
    <source>
        <dbReference type="WBParaSite" id="sdigi.contig2.g266.t1"/>
    </source>
</evidence>
<reference evidence="2" key="1">
    <citation type="submission" date="2022-11" db="UniProtKB">
        <authorList>
            <consortium name="WormBaseParasite"/>
        </authorList>
    </citation>
    <scope>IDENTIFICATION</scope>
</reference>
<dbReference type="Proteomes" id="UP000887581">
    <property type="component" value="Unplaced"/>
</dbReference>
<protein>
    <submittedName>
        <fullName evidence="2">Xylanase inhibitor C-terminal domain-containing protein</fullName>
    </submittedName>
</protein>
<evidence type="ECO:0000313" key="1">
    <source>
        <dbReference type="Proteomes" id="UP000887581"/>
    </source>
</evidence>